<dbReference type="InterPro" id="IPR017039">
    <property type="entry name" value="Virul_fac_BrkB"/>
</dbReference>
<keyword evidence="2" id="KW-1003">Cell membrane</keyword>
<evidence type="ECO:0000256" key="4">
    <source>
        <dbReference type="ARBA" id="ARBA00022989"/>
    </source>
</evidence>
<keyword evidence="4 7" id="KW-1133">Transmembrane helix</keyword>
<gene>
    <name evidence="8" type="ORF">CAP_8451</name>
</gene>
<dbReference type="Pfam" id="PF03631">
    <property type="entry name" value="Virul_fac_BrkB"/>
    <property type="match status" value="1"/>
</dbReference>
<dbReference type="eggNOG" id="COG1295">
    <property type="taxonomic scope" value="Bacteria"/>
</dbReference>
<dbReference type="Proteomes" id="UP000019678">
    <property type="component" value="Unassembled WGS sequence"/>
</dbReference>
<comment type="caution">
    <text evidence="8">The sequence shown here is derived from an EMBL/GenBank/DDBJ whole genome shotgun (WGS) entry which is preliminary data.</text>
</comment>
<reference evidence="8 9" key="1">
    <citation type="submission" date="2013-05" db="EMBL/GenBank/DDBJ databases">
        <title>Genome assembly of Chondromyces apiculatus DSM 436.</title>
        <authorList>
            <person name="Sharma G."/>
            <person name="Khatri I."/>
            <person name="Kaur C."/>
            <person name="Mayilraj S."/>
            <person name="Subramanian S."/>
        </authorList>
    </citation>
    <scope>NUCLEOTIDE SEQUENCE [LARGE SCALE GENOMIC DNA]</scope>
    <source>
        <strain evidence="8 9">DSM 436</strain>
    </source>
</reference>
<evidence type="ECO:0000256" key="5">
    <source>
        <dbReference type="ARBA" id="ARBA00023136"/>
    </source>
</evidence>
<feature type="compositionally biased region" description="Basic and acidic residues" evidence="6">
    <location>
        <begin position="328"/>
        <end position="337"/>
    </location>
</feature>
<evidence type="ECO:0000256" key="1">
    <source>
        <dbReference type="ARBA" id="ARBA00004651"/>
    </source>
</evidence>
<feature type="region of interest" description="Disordered" evidence="6">
    <location>
        <begin position="287"/>
        <end position="345"/>
    </location>
</feature>
<proteinExistence type="predicted"/>
<feature type="transmembrane region" description="Helical" evidence="7">
    <location>
        <begin position="166"/>
        <end position="190"/>
    </location>
</feature>
<feature type="transmembrane region" description="Helical" evidence="7">
    <location>
        <begin position="40"/>
        <end position="59"/>
    </location>
</feature>
<dbReference type="EMBL" id="ASRX01000084">
    <property type="protein sequence ID" value="EYF01297.1"/>
    <property type="molecule type" value="Genomic_DNA"/>
</dbReference>
<keyword evidence="5 7" id="KW-0472">Membrane</keyword>
<evidence type="ECO:0000256" key="6">
    <source>
        <dbReference type="SAM" id="MobiDB-lite"/>
    </source>
</evidence>
<protein>
    <submittedName>
        <fullName evidence="8">Uncharacterized protein</fullName>
    </submittedName>
</protein>
<keyword evidence="3 7" id="KW-0812">Transmembrane</keyword>
<feature type="transmembrane region" description="Helical" evidence="7">
    <location>
        <begin position="237"/>
        <end position="258"/>
    </location>
</feature>
<feature type="transmembrane region" description="Helical" evidence="7">
    <location>
        <begin position="101"/>
        <end position="124"/>
    </location>
</feature>
<dbReference type="AlphaFoldDB" id="A0A017SWZ5"/>
<evidence type="ECO:0000313" key="8">
    <source>
        <dbReference type="EMBL" id="EYF01297.1"/>
    </source>
</evidence>
<evidence type="ECO:0000256" key="7">
    <source>
        <dbReference type="SAM" id="Phobius"/>
    </source>
</evidence>
<feature type="transmembrane region" description="Helical" evidence="7">
    <location>
        <begin position="136"/>
        <end position="160"/>
    </location>
</feature>
<dbReference type="STRING" id="1192034.CAP_8451"/>
<dbReference type="RefSeq" id="WP_052376641.1">
    <property type="nucleotide sequence ID" value="NZ_ASRX01000084.1"/>
</dbReference>
<dbReference type="PANTHER" id="PTHR30213:SF0">
    <property type="entry name" value="UPF0761 MEMBRANE PROTEIN YIHY"/>
    <property type="match status" value="1"/>
</dbReference>
<evidence type="ECO:0000256" key="3">
    <source>
        <dbReference type="ARBA" id="ARBA00022692"/>
    </source>
</evidence>
<dbReference type="GO" id="GO:0005886">
    <property type="term" value="C:plasma membrane"/>
    <property type="evidence" value="ECO:0007669"/>
    <property type="project" value="UniProtKB-SubCell"/>
</dbReference>
<dbReference type="PANTHER" id="PTHR30213">
    <property type="entry name" value="INNER MEMBRANE PROTEIN YHJD"/>
    <property type="match status" value="1"/>
</dbReference>
<evidence type="ECO:0000256" key="2">
    <source>
        <dbReference type="ARBA" id="ARBA00022475"/>
    </source>
</evidence>
<evidence type="ECO:0000313" key="9">
    <source>
        <dbReference type="Proteomes" id="UP000019678"/>
    </source>
</evidence>
<sequence>MLLHLRELGRAIAQQRWVRVVLSVIDNLDKHDAPRAASAIAFDAFLSLIPLVALVGHVLSRLHQSSELFLGPLIRAAPVAVSEAVTVEIQRMSDSSVVAPLGIAFVWVSSSGLSTAMGVFETIYGSTARSWYHRRAIAAGCVLASLVGFPGVAMLGVLLATISGSVGAQVVAVALPASILVLAVAVFFRIAIAERPGLTRPVLPGAALTVVLWVAVSVGFSLYVAKLARYTTLYGTLATAAIFLFWLWLLALALFVGGELNARLERERTSMVPDSIGRVPFLGRRSLPPPPGNVDDDHTAPPSVVTVGYGDDHTAPPGVVRVGFGSEPSRDEARRPTGSDPALRS</sequence>
<comment type="subcellular location">
    <subcellularLocation>
        <location evidence="1">Cell membrane</location>
        <topology evidence="1">Multi-pass membrane protein</topology>
    </subcellularLocation>
</comment>
<organism evidence="8 9">
    <name type="scientific">Chondromyces apiculatus DSM 436</name>
    <dbReference type="NCBI Taxonomy" id="1192034"/>
    <lineage>
        <taxon>Bacteria</taxon>
        <taxon>Pseudomonadati</taxon>
        <taxon>Myxococcota</taxon>
        <taxon>Polyangia</taxon>
        <taxon>Polyangiales</taxon>
        <taxon>Polyangiaceae</taxon>
        <taxon>Chondromyces</taxon>
    </lineage>
</organism>
<name>A0A017SWZ5_9BACT</name>
<feature type="transmembrane region" description="Helical" evidence="7">
    <location>
        <begin position="202"/>
        <end position="225"/>
    </location>
</feature>
<accession>A0A017SWZ5</accession>
<keyword evidence="9" id="KW-1185">Reference proteome</keyword>